<accession>A0A4V2KTQ3</accession>
<keyword evidence="3" id="KW-1185">Reference proteome</keyword>
<dbReference type="EMBL" id="SJFN01000012">
    <property type="protein sequence ID" value="TBW38218.1"/>
    <property type="molecule type" value="Genomic_DNA"/>
</dbReference>
<name>A0A4V2KTQ3_9HYPH</name>
<dbReference type="AlphaFoldDB" id="A0A4V2KTQ3"/>
<sequence>MADGEACDVDEAVGRAGHAGHGRSSAGDGRPTIARRAAGSPRSKRGGGGGAGRGARARARAGVGGEGEGGGRGRGRGRGGPRRAGRWRGACERGNGGMS</sequence>
<evidence type="ECO:0000256" key="1">
    <source>
        <dbReference type="SAM" id="MobiDB-lite"/>
    </source>
</evidence>
<reference evidence="2 3" key="1">
    <citation type="submission" date="2019-02" db="EMBL/GenBank/DDBJ databases">
        <title>Siculibacillus lacustris gen. nov., sp. nov., a new rosette-forming bacterium isolated from a freshwater crater lake (Lake St. Ana, Romania).</title>
        <authorList>
            <person name="Felfoldi T."/>
            <person name="Marton Z."/>
            <person name="Szabo A."/>
            <person name="Mentes A."/>
            <person name="Boka K."/>
            <person name="Marialigeti K."/>
            <person name="Mathe I."/>
            <person name="Koncz M."/>
            <person name="Schumann P."/>
            <person name="Toth E."/>
        </authorList>
    </citation>
    <scope>NUCLEOTIDE SEQUENCE [LARGE SCALE GENOMIC DNA]</scope>
    <source>
        <strain evidence="2 3">SA-279</strain>
    </source>
</reference>
<evidence type="ECO:0000313" key="3">
    <source>
        <dbReference type="Proteomes" id="UP000292781"/>
    </source>
</evidence>
<organism evidence="2 3">
    <name type="scientific">Siculibacillus lacustris</name>
    <dbReference type="NCBI Taxonomy" id="1549641"/>
    <lineage>
        <taxon>Bacteria</taxon>
        <taxon>Pseudomonadati</taxon>
        <taxon>Pseudomonadota</taxon>
        <taxon>Alphaproteobacteria</taxon>
        <taxon>Hyphomicrobiales</taxon>
        <taxon>Ancalomicrobiaceae</taxon>
        <taxon>Siculibacillus</taxon>
    </lineage>
</organism>
<feature type="compositionally biased region" description="Acidic residues" evidence="1">
    <location>
        <begin position="1"/>
        <end position="11"/>
    </location>
</feature>
<evidence type="ECO:0000313" key="2">
    <source>
        <dbReference type="EMBL" id="TBW38218.1"/>
    </source>
</evidence>
<gene>
    <name evidence="2" type="ORF">EYW49_09720</name>
</gene>
<comment type="caution">
    <text evidence="2">The sequence shown here is derived from an EMBL/GenBank/DDBJ whole genome shotgun (WGS) entry which is preliminary data.</text>
</comment>
<feature type="compositionally biased region" description="Low complexity" evidence="1">
    <location>
        <begin position="22"/>
        <end position="41"/>
    </location>
</feature>
<feature type="compositionally biased region" description="Basic residues" evidence="1">
    <location>
        <begin position="73"/>
        <end position="86"/>
    </location>
</feature>
<protein>
    <submittedName>
        <fullName evidence="2">Uncharacterized protein</fullName>
    </submittedName>
</protein>
<proteinExistence type="predicted"/>
<feature type="region of interest" description="Disordered" evidence="1">
    <location>
        <begin position="1"/>
        <end position="99"/>
    </location>
</feature>
<feature type="compositionally biased region" description="Gly residues" evidence="1">
    <location>
        <begin position="62"/>
        <end position="72"/>
    </location>
</feature>
<dbReference type="Proteomes" id="UP000292781">
    <property type="component" value="Unassembled WGS sequence"/>
</dbReference>